<evidence type="ECO:0000256" key="1">
    <source>
        <dbReference type="RuleBase" id="RU362079"/>
    </source>
</evidence>
<feature type="domain" description="Dihydroneopterin aldolase/epimerase" evidence="2">
    <location>
        <begin position="15"/>
        <end position="130"/>
    </location>
</feature>
<dbReference type="InterPro" id="IPR043133">
    <property type="entry name" value="GTP-CH-I_C/QueF"/>
</dbReference>
<comment type="function">
    <text evidence="1">Catalyzes the conversion of 7,8-dihydroneopterin to 6-hydroxymethyl-7,8-dihydropterin.</text>
</comment>
<dbReference type="Gene3D" id="3.30.1130.10">
    <property type="match status" value="1"/>
</dbReference>
<dbReference type="EMBL" id="CP006571">
    <property type="protein sequence ID" value="AHK63635.1"/>
    <property type="molecule type" value="Genomic_DNA"/>
</dbReference>
<comment type="pathway">
    <text evidence="1">Cofactor biosynthesis; tetrahydrofolate biosynthesis; 2-amino-4-hydroxy-6-hydroxymethyl-7,8-dihydropteridine diphosphate from 7,8-dihydroneopterin triphosphate: step 3/4.</text>
</comment>
<comment type="catalytic activity">
    <reaction evidence="1">
        <text>7,8-dihydroneopterin = 6-hydroxymethyl-7,8-dihydropterin + glycolaldehyde</text>
        <dbReference type="Rhea" id="RHEA:10540"/>
        <dbReference type="ChEBI" id="CHEBI:17001"/>
        <dbReference type="ChEBI" id="CHEBI:17071"/>
        <dbReference type="ChEBI" id="CHEBI:44841"/>
        <dbReference type="EC" id="4.1.2.25"/>
    </reaction>
</comment>
<dbReference type="InterPro" id="IPR006157">
    <property type="entry name" value="FolB_dom"/>
</dbReference>
<evidence type="ECO:0000259" key="2">
    <source>
        <dbReference type="SMART" id="SM00905"/>
    </source>
</evidence>
<dbReference type="eggNOG" id="COG1539">
    <property type="taxonomic scope" value="Bacteria"/>
</dbReference>
<dbReference type="GO" id="GO:0004150">
    <property type="term" value="F:dihydroneopterin aldolase activity"/>
    <property type="evidence" value="ECO:0007669"/>
    <property type="project" value="UniProtKB-UniRule"/>
</dbReference>
<comment type="similarity">
    <text evidence="1">Belongs to the DHNA family.</text>
</comment>
<dbReference type="NCBIfam" id="TIGR00526">
    <property type="entry name" value="folB_dom"/>
    <property type="match status" value="1"/>
</dbReference>
<dbReference type="SUPFAM" id="SSF55620">
    <property type="entry name" value="Tetrahydrobiopterin biosynthesis enzymes-like"/>
    <property type="match status" value="1"/>
</dbReference>
<reference evidence="3 4" key="1">
    <citation type="journal article" date="2014" name="Syst. Appl. Microbiol.">
        <title>Evidence for the existence of two new members of the family Chlamydiaceae and proposal of Chlamydia avium sp. nov. and Chlamydia gallinacea sp. nov.</title>
        <authorList>
            <person name="Sachse K."/>
            <person name="Laroucau K."/>
            <person name="Riege K."/>
            <person name="Wehner S."/>
            <person name="Dilcher M."/>
            <person name="Creasy H.H."/>
            <person name="Weidmann M."/>
            <person name="Myers G."/>
            <person name="Vorimore F."/>
            <person name="Vicari N."/>
            <person name="Magnino S."/>
            <person name="Liebler-Tenorio E."/>
            <person name="Ruettger A."/>
            <person name="Bavoil P.M."/>
            <person name="Hufert F.T."/>
            <person name="Rossello-Mora R."/>
            <person name="Marz M."/>
        </authorList>
    </citation>
    <scope>NUCLEOTIDE SEQUENCE [LARGE SCALE GENOMIC DNA]</scope>
    <source>
        <strain evidence="3 4">10DC88</strain>
    </source>
</reference>
<accession>W8JHI0</accession>
<dbReference type="SMART" id="SM00905">
    <property type="entry name" value="FolB"/>
    <property type="match status" value="1"/>
</dbReference>
<protein>
    <recommendedName>
        <fullName evidence="1">7,8-dihydroneopterin aldolase</fullName>
        <ecNumber evidence="1">4.1.2.25</ecNumber>
    </recommendedName>
</protein>
<dbReference type="EC" id="4.1.2.25" evidence="1"/>
<dbReference type="AlphaFoldDB" id="W8JHI0"/>
<dbReference type="STRING" id="1229831.M832_07860"/>
<keyword evidence="1" id="KW-0289">Folate biosynthesis</keyword>
<dbReference type="Pfam" id="PF02152">
    <property type="entry name" value="FolB"/>
    <property type="match status" value="1"/>
</dbReference>
<evidence type="ECO:0000313" key="4">
    <source>
        <dbReference type="Proteomes" id="UP000019433"/>
    </source>
</evidence>
<evidence type="ECO:0000313" key="3">
    <source>
        <dbReference type="EMBL" id="AHK63635.1"/>
    </source>
</evidence>
<dbReference type="GO" id="GO:0046654">
    <property type="term" value="P:tetrahydrofolate biosynthetic process"/>
    <property type="evidence" value="ECO:0007669"/>
    <property type="project" value="UniProtKB-UniRule"/>
</dbReference>
<sequence length="134" mass="15354">MSFSQLSATTASYQLIISDFRLWVRLGCSPEERHFKQPILISLIISFREEPIACVSDDLNDATCYVRLTSLIEEVVDSYPCTLIEHLSTLIMQSLEEELSNQVSRIDLEVYKERPPVPNVLKPICFKISKQFAI</sequence>
<dbReference type="KEGG" id="cav:M832_07860"/>
<dbReference type="GO" id="GO:0046656">
    <property type="term" value="P:folic acid biosynthetic process"/>
    <property type="evidence" value="ECO:0007669"/>
    <property type="project" value="UniProtKB-UniRule"/>
</dbReference>
<dbReference type="UniPathway" id="UPA00077">
    <property type="reaction ID" value="UER00154"/>
</dbReference>
<dbReference type="Proteomes" id="UP000019433">
    <property type="component" value="Chromosome"/>
</dbReference>
<proteinExistence type="inferred from homology"/>
<gene>
    <name evidence="3" type="primary">folB</name>
    <name evidence="3" type="ORF">M832_07860</name>
</gene>
<dbReference type="HOGENOM" id="CLU_112632_3_0_0"/>
<dbReference type="NCBIfam" id="TIGR00525">
    <property type="entry name" value="folB"/>
    <property type="match status" value="1"/>
</dbReference>
<dbReference type="InterPro" id="IPR006156">
    <property type="entry name" value="Dihydroneopterin_aldolase"/>
</dbReference>
<dbReference type="CDD" id="cd00534">
    <property type="entry name" value="DHNA_DHNTPE"/>
    <property type="match status" value="1"/>
</dbReference>
<dbReference type="PATRIC" id="fig|1229831.3.peg.784"/>
<organism evidence="3 4">
    <name type="scientific">Chlamydia avium 10DC88</name>
    <dbReference type="NCBI Taxonomy" id="1229831"/>
    <lineage>
        <taxon>Bacteria</taxon>
        <taxon>Pseudomonadati</taxon>
        <taxon>Chlamydiota</taxon>
        <taxon>Chlamydiia</taxon>
        <taxon>Chlamydiales</taxon>
        <taxon>Chlamydiaceae</taxon>
        <taxon>Chlamydia/Chlamydophila group</taxon>
        <taxon>Chlamydia</taxon>
    </lineage>
</organism>
<name>W8JHI0_9CHLA</name>
<keyword evidence="1 3" id="KW-0456">Lyase</keyword>